<proteinExistence type="predicted"/>
<organism evidence="2">
    <name type="scientific">Leishmania guyanensis</name>
    <dbReference type="NCBI Taxonomy" id="5670"/>
    <lineage>
        <taxon>Eukaryota</taxon>
        <taxon>Discoba</taxon>
        <taxon>Euglenozoa</taxon>
        <taxon>Kinetoplastea</taxon>
        <taxon>Metakinetoplastina</taxon>
        <taxon>Trypanosomatida</taxon>
        <taxon>Trypanosomatidae</taxon>
        <taxon>Leishmaniinae</taxon>
        <taxon>Leishmania</taxon>
        <taxon>Leishmania guyanensis species complex</taxon>
    </lineage>
</organism>
<feature type="transmembrane region" description="Helical" evidence="1">
    <location>
        <begin position="27"/>
        <end position="49"/>
    </location>
</feature>
<feature type="transmembrane region" description="Helical" evidence="1">
    <location>
        <begin position="305"/>
        <end position="329"/>
    </location>
</feature>
<accession>A0A1E1J770</accession>
<evidence type="ECO:0000313" key="2">
    <source>
        <dbReference type="EMBL" id="CCM19447.1"/>
    </source>
</evidence>
<protein>
    <submittedName>
        <fullName evidence="2">Uncharacterized protein</fullName>
    </submittedName>
</protein>
<evidence type="ECO:0000256" key="1">
    <source>
        <dbReference type="SAM" id="Phobius"/>
    </source>
</evidence>
<dbReference type="AlphaFoldDB" id="A0A1E1J770"/>
<sequence>MHRTGGRQLALRNGAGKATAGTTWLRVFVAALITLSTGSAVLYVAILGLDDVYSVRNSQNIYYANSSLTASNDTSSATRDPVEGQTLLFPELHASIGFHTVCVSHNCFARSHLSGISALVANAAQGSTGPPLPERLAIAYEEATSQYIFGFDIGTPCGTPRAKIQSLSNLGVAASALSLVLVLALFAISMILCWLVGDATVNHELHCVTANTVDLPTPYLLHKMSRHLRLKKTLLLSAILSLLVFTMALCTMGVAVGLNGSTSKCGQSVCAAFERAMENFYALADSLSMNVSTPRVYSCRYGSTYLLIMVAFSLSAVSLIMNAAMLFVYHRSRYHEKVSAICEQLHQVTGVQSRTDDKNDACLQVRRESALEEVSSMKNSMAAVSRDGSDVLRSDAPFAVGGLARRSSFLSTPADVQRAAHSVGGRIELYRRLKQFKAVEEQRRWCIEMERGIEFQACLALGEKLGSNEGLCRLHKFMLDWFVSPILDMCVSETRCRQQLMCEYYTGATALLASLTDGATVDPLGPAQHRGEGAVLREKVRAVAPQRMRQWQEVQGKMCPTFQRTTSCIAADPRLIRSLSSPSNSERIIHAELNADGWIRKFEELLTAYVDAAFLVESLARHTLKANVRDQEANMSSCFSYSSQYKVPLPYSSRDSFVAVGGVRSHVRADSISATGAAEAFESPFRQQKVLAEGSRASLSDVLQRREVSARAAAA</sequence>
<keyword evidence="1" id="KW-0812">Transmembrane</keyword>
<gene>
    <name evidence="2" type="primary">LgM4147LRVhigh.35.02230.00950</name>
    <name evidence="2" type="ORF">BN36_3569290</name>
</gene>
<reference evidence="2" key="1">
    <citation type="submission" date="2012-08" db="EMBL/GenBank/DDBJ databases">
        <title>Comparative genomics of metastatic and non-metastatic Leishmania guyanensis provides insights into polygenic factors involved in Leishmania RNA virus infection.</title>
        <authorList>
            <person name="Smith D."/>
            <person name="Hertz-Fowler C."/>
            <person name="Martin R."/>
            <person name="Dickens N."/>
            <person name="Fasel N."/>
            <person name="Falquet L."/>
            <person name="Beverley S."/>
            <person name="Zangger H."/>
            <person name="Calderon-Copete S."/>
            <person name="Mottram J."/>
            <person name="Xenarios I."/>
        </authorList>
    </citation>
    <scope>NUCLEOTIDE SEQUENCE</scope>
    <source>
        <strain evidence="2">MHOM/BR/75/M4147/SSU:IR2SAT-LUC</strain>
    </source>
</reference>
<dbReference type="EMBL" id="CALQ01001809">
    <property type="protein sequence ID" value="CCM19447.1"/>
    <property type="molecule type" value="Genomic_DNA"/>
</dbReference>
<feature type="transmembrane region" description="Helical" evidence="1">
    <location>
        <begin position="233"/>
        <end position="258"/>
    </location>
</feature>
<name>A0A1E1J770_LEIGU</name>
<keyword evidence="1" id="KW-0472">Membrane</keyword>
<feature type="transmembrane region" description="Helical" evidence="1">
    <location>
        <begin position="170"/>
        <end position="197"/>
    </location>
</feature>
<keyword evidence="1" id="KW-1133">Transmembrane helix</keyword>